<feature type="chain" id="PRO_5035917416" evidence="1">
    <location>
        <begin position="27"/>
        <end position="66"/>
    </location>
</feature>
<proteinExistence type="predicted"/>
<sequence length="66" mass="7168">MNLSLRSILCITIVTFLALESGVANARSSHRPCPTGPQSAEECDWCGDMCHRQCINGIWTCRVSGA</sequence>
<evidence type="ECO:0000256" key="1">
    <source>
        <dbReference type="SAM" id="SignalP"/>
    </source>
</evidence>
<feature type="signal peptide" evidence="1">
    <location>
        <begin position="1"/>
        <end position="26"/>
    </location>
</feature>
<dbReference type="AlphaFoldDB" id="A0A8S9WXC8"/>
<dbReference type="EMBL" id="WIXP02000013">
    <property type="protein sequence ID" value="KAF6200768.1"/>
    <property type="molecule type" value="Genomic_DNA"/>
</dbReference>
<reference evidence="2" key="1">
    <citation type="journal article" date="2021" name="Mol. Ecol. Resour.">
        <title>Apolygus lucorum genome provides insights into omnivorousness and mesophyll feeding.</title>
        <authorList>
            <person name="Liu Y."/>
            <person name="Liu H."/>
            <person name="Wang H."/>
            <person name="Huang T."/>
            <person name="Liu B."/>
            <person name="Yang B."/>
            <person name="Yin L."/>
            <person name="Li B."/>
            <person name="Zhang Y."/>
            <person name="Zhang S."/>
            <person name="Jiang F."/>
            <person name="Zhang X."/>
            <person name="Ren Y."/>
            <person name="Wang B."/>
            <person name="Wang S."/>
            <person name="Lu Y."/>
            <person name="Wu K."/>
            <person name="Fan W."/>
            <person name="Wang G."/>
        </authorList>
    </citation>
    <scope>NUCLEOTIDE SEQUENCE</scope>
    <source>
        <strain evidence="2">12Hb</strain>
    </source>
</reference>
<comment type="caution">
    <text evidence="2">The sequence shown here is derived from an EMBL/GenBank/DDBJ whole genome shotgun (WGS) entry which is preliminary data.</text>
</comment>
<organism evidence="2 3">
    <name type="scientific">Apolygus lucorum</name>
    <name type="common">Small green plant bug</name>
    <name type="synonym">Lygocoris lucorum</name>
    <dbReference type="NCBI Taxonomy" id="248454"/>
    <lineage>
        <taxon>Eukaryota</taxon>
        <taxon>Metazoa</taxon>
        <taxon>Ecdysozoa</taxon>
        <taxon>Arthropoda</taxon>
        <taxon>Hexapoda</taxon>
        <taxon>Insecta</taxon>
        <taxon>Pterygota</taxon>
        <taxon>Neoptera</taxon>
        <taxon>Paraneoptera</taxon>
        <taxon>Hemiptera</taxon>
        <taxon>Heteroptera</taxon>
        <taxon>Panheteroptera</taxon>
        <taxon>Cimicomorpha</taxon>
        <taxon>Miridae</taxon>
        <taxon>Mirini</taxon>
        <taxon>Apolygus</taxon>
    </lineage>
</organism>
<accession>A0A8S9WXC8</accession>
<gene>
    <name evidence="2" type="ORF">GE061_005213</name>
</gene>
<evidence type="ECO:0000313" key="3">
    <source>
        <dbReference type="Proteomes" id="UP000466442"/>
    </source>
</evidence>
<name>A0A8S9WXC8_APOLU</name>
<evidence type="ECO:0000313" key="2">
    <source>
        <dbReference type="EMBL" id="KAF6200768.1"/>
    </source>
</evidence>
<protein>
    <submittedName>
        <fullName evidence="2">Uncharacterized protein</fullName>
    </submittedName>
</protein>
<keyword evidence="1" id="KW-0732">Signal</keyword>
<dbReference type="Proteomes" id="UP000466442">
    <property type="component" value="Unassembled WGS sequence"/>
</dbReference>
<keyword evidence="3" id="KW-1185">Reference proteome</keyword>